<evidence type="ECO:0000256" key="1">
    <source>
        <dbReference type="ARBA" id="ARBA00023157"/>
    </source>
</evidence>
<dbReference type="PANTHER" id="PTHR46750">
    <property type="entry name" value="KUNITZ-TYPE PROTEASE INHIBITOR 1"/>
    <property type="match status" value="1"/>
</dbReference>
<dbReference type="GO" id="GO:0004867">
    <property type="term" value="F:serine-type endopeptidase inhibitor activity"/>
    <property type="evidence" value="ECO:0007669"/>
    <property type="project" value="InterPro"/>
</dbReference>
<dbReference type="PROSITE" id="PS00280">
    <property type="entry name" value="BPTI_KUNITZ_1"/>
    <property type="match status" value="1"/>
</dbReference>
<dbReference type="AlphaFoldDB" id="A0A3Q2YM51"/>
<protein>
    <recommendedName>
        <fullName evidence="2">BPTI/Kunitz inhibitor domain-containing protein</fullName>
    </recommendedName>
</protein>
<dbReference type="CDD" id="cd22623">
    <property type="entry name" value="Kunitz_HAI1_1-like"/>
    <property type="match status" value="1"/>
</dbReference>
<keyword evidence="4" id="KW-1185">Reference proteome</keyword>
<dbReference type="SMART" id="SM00131">
    <property type="entry name" value="KU"/>
    <property type="match status" value="1"/>
</dbReference>
<dbReference type="Ensembl" id="ENSHCOT00000022179.1">
    <property type="protein sequence ID" value="ENSHCOP00000014522.1"/>
    <property type="gene ID" value="ENSHCOG00000017936.1"/>
</dbReference>
<proteinExistence type="predicted"/>
<dbReference type="GeneTree" id="ENSGT00940000164935"/>
<feature type="domain" description="BPTI/Kunitz inhibitor" evidence="2">
    <location>
        <begin position="26"/>
        <end position="76"/>
    </location>
</feature>
<evidence type="ECO:0000313" key="3">
    <source>
        <dbReference type="Ensembl" id="ENSHCOP00000014522.1"/>
    </source>
</evidence>
<reference evidence="3" key="2">
    <citation type="submission" date="2025-09" db="UniProtKB">
        <authorList>
            <consortium name="Ensembl"/>
        </authorList>
    </citation>
    <scope>IDENTIFICATION</scope>
</reference>
<name>A0A3Q2YM51_HIPCM</name>
<dbReference type="OMA" id="NACYANP"/>
<dbReference type="PRINTS" id="PR00759">
    <property type="entry name" value="BASICPTASE"/>
</dbReference>
<dbReference type="InterPro" id="IPR002223">
    <property type="entry name" value="Kunitz_BPTI"/>
</dbReference>
<evidence type="ECO:0000259" key="2">
    <source>
        <dbReference type="PROSITE" id="PS50279"/>
    </source>
</evidence>
<dbReference type="STRING" id="109280.ENSHCOP00000014522"/>
<sequence length="85" mass="9623">QFIYFVKVVYGKRTLWSHVKASTNHCMAPKKIGPCRGAFPRWHYNAASQKCEGFVFGGCRENLNNYLSKDECTNACYANPIIGQS</sequence>
<reference evidence="3" key="1">
    <citation type="submission" date="2025-08" db="UniProtKB">
        <authorList>
            <consortium name="Ensembl"/>
        </authorList>
    </citation>
    <scope>IDENTIFICATION</scope>
</reference>
<dbReference type="GO" id="GO:0005886">
    <property type="term" value="C:plasma membrane"/>
    <property type="evidence" value="ECO:0007669"/>
    <property type="project" value="TreeGrafter"/>
</dbReference>
<dbReference type="Gene3D" id="4.10.410.10">
    <property type="entry name" value="Pancreatic trypsin inhibitor Kunitz domain"/>
    <property type="match status" value="1"/>
</dbReference>
<dbReference type="GO" id="GO:0030198">
    <property type="term" value="P:extracellular matrix organization"/>
    <property type="evidence" value="ECO:0007669"/>
    <property type="project" value="TreeGrafter"/>
</dbReference>
<organism evidence="3 4">
    <name type="scientific">Hippocampus comes</name>
    <name type="common">Tiger tail seahorse</name>
    <dbReference type="NCBI Taxonomy" id="109280"/>
    <lineage>
        <taxon>Eukaryota</taxon>
        <taxon>Metazoa</taxon>
        <taxon>Chordata</taxon>
        <taxon>Craniata</taxon>
        <taxon>Vertebrata</taxon>
        <taxon>Euteleostomi</taxon>
        <taxon>Actinopterygii</taxon>
        <taxon>Neopterygii</taxon>
        <taxon>Teleostei</taxon>
        <taxon>Neoteleostei</taxon>
        <taxon>Acanthomorphata</taxon>
        <taxon>Syngnathiaria</taxon>
        <taxon>Syngnathiformes</taxon>
        <taxon>Syngnathoidei</taxon>
        <taxon>Syngnathidae</taxon>
        <taxon>Hippocampus</taxon>
    </lineage>
</organism>
<accession>A0A3Q2YM51</accession>
<dbReference type="Proteomes" id="UP000264820">
    <property type="component" value="Unplaced"/>
</dbReference>
<evidence type="ECO:0000313" key="4">
    <source>
        <dbReference type="Proteomes" id="UP000264820"/>
    </source>
</evidence>
<dbReference type="InterPro" id="IPR020901">
    <property type="entry name" value="Prtase_inh_Kunz-CS"/>
</dbReference>
<dbReference type="PANTHER" id="PTHR46750:SF1">
    <property type="entry name" value="KUNITZ-TYPE PROTEASE INHIBITOR 1"/>
    <property type="match status" value="1"/>
</dbReference>
<dbReference type="InterPro" id="IPR036880">
    <property type="entry name" value="Kunitz_BPTI_sf"/>
</dbReference>
<dbReference type="GO" id="GO:0060429">
    <property type="term" value="P:epithelium development"/>
    <property type="evidence" value="ECO:0007669"/>
    <property type="project" value="TreeGrafter"/>
</dbReference>
<dbReference type="SUPFAM" id="SSF57362">
    <property type="entry name" value="BPTI-like"/>
    <property type="match status" value="1"/>
</dbReference>
<keyword evidence="1" id="KW-1015">Disulfide bond</keyword>
<dbReference type="Pfam" id="PF00014">
    <property type="entry name" value="Kunitz_BPTI"/>
    <property type="match status" value="1"/>
</dbReference>
<dbReference type="PROSITE" id="PS50279">
    <property type="entry name" value="BPTI_KUNITZ_2"/>
    <property type="match status" value="1"/>
</dbReference>
<dbReference type="GO" id="GO:0008544">
    <property type="term" value="P:epidermis development"/>
    <property type="evidence" value="ECO:0007669"/>
    <property type="project" value="TreeGrafter"/>
</dbReference>
<dbReference type="FunFam" id="4.10.410.10:FF:000006">
    <property type="entry name" value="Serine peptidase inhibitor, Kunitz type 1"/>
    <property type="match status" value="1"/>
</dbReference>